<feature type="domain" description="Protein capicua homolog-like C-terminal tri-helical" evidence="7">
    <location>
        <begin position="129"/>
        <end position="183"/>
    </location>
</feature>
<evidence type="ECO:0000313" key="9">
    <source>
        <dbReference type="Proteomes" id="UP000193380"/>
    </source>
</evidence>
<evidence type="ECO:0000256" key="4">
    <source>
        <dbReference type="ARBA" id="ARBA00023163"/>
    </source>
</evidence>
<dbReference type="Pfam" id="PF25981">
    <property type="entry name" value="HTH_Cic_C"/>
    <property type="match status" value="1"/>
</dbReference>
<dbReference type="EMBL" id="FR905706">
    <property type="protein sequence ID" value="CDQ81108.1"/>
    <property type="molecule type" value="Genomic_DNA"/>
</dbReference>
<reference evidence="8" key="1">
    <citation type="journal article" date="2014" name="Nat. Commun.">
        <title>The rainbow trout genome provides novel insights into evolution after whole-genome duplication in vertebrates.</title>
        <authorList>
            <person name="Berthelot C."/>
            <person name="Brunet F."/>
            <person name="Chalopin D."/>
            <person name="Juanchich A."/>
            <person name="Bernard M."/>
            <person name="Noel B."/>
            <person name="Bento P."/>
            <person name="Da Silva C."/>
            <person name="Labadie K."/>
            <person name="Alberti A."/>
            <person name="Aury J.M."/>
            <person name="Louis A."/>
            <person name="Dehais P."/>
            <person name="Bardou P."/>
            <person name="Montfort J."/>
            <person name="Klopp C."/>
            <person name="Cabau C."/>
            <person name="Gaspin C."/>
            <person name="Thorgaard G.H."/>
            <person name="Boussaha M."/>
            <person name="Quillet E."/>
            <person name="Guyomard R."/>
            <person name="Galiana D."/>
            <person name="Bobe J."/>
            <person name="Volff J.N."/>
            <person name="Genet C."/>
            <person name="Wincker P."/>
            <person name="Jaillon O."/>
            <person name="Roest Crollius H."/>
            <person name="Guiguen Y."/>
        </authorList>
    </citation>
    <scope>NUCLEOTIDE SEQUENCE [LARGE SCALE GENOMIC DNA]</scope>
</reference>
<feature type="compositionally biased region" description="Basic and acidic residues" evidence="6">
    <location>
        <begin position="229"/>
        <end position="245"/>
    </location>
</feature>
<organism evidence="8 9">
    <name type="scientific">Oncorhynchus mykiss</name>
    <name type="common">Rainbow trout</name>
    <name type="synonym">Salmo gairdneri</name>
    <dbReference type="NCBI Taxonomy" id="8022"/>
    <lineage>
        <taxon>Eukaryota</taxon>
        <taxon>Metazoa</taxon>
        <taxon>Chordata</taxon>
        <taxon>Craniata</taxon>
        <taxon>Vertebrata</taxon>
        <taxon>Euteleostomi</taxon>
        <taxon>Actinopterygii</taxon>
        <taxon>Neopterygii</taxon>
        <taxon>Teleostei</taxon>
        <taxon>Protacanthopterygii</taxon>
        <taxon>Salmoniformes</taxon>
        <taxon>Salmonidae</taxon>
        <taxon>Salmoninae</taxon>
        <taxon>Oncorhynchus</taxon>
    </lineage>
</organism>
<evidence type="ECO:0000313" key="8">
    <source>
        <dbReference type="EMBL" id="CDQ81108.1"/>
    </source>
</evidence>
<dbReference type="PANTHER" id="PTHR13059">
    <property type="entry name" value="HMG-BOX TRANSCRIPTION FACTOR BBX"/>
    <property type="match status" value="1"/>
</dbReference>
<feature type="compositionally biased region" description="Low complexity" evidence="6">
    <location>
        <begin position="194"/>
        <end position="210"/>
    </location>
</feature>
<dbReference type="GO" id="GO:0000977">
    <property type="term" value="F:RNA polymerase II transcription regulatory region sequence-specific DNA binding"/>
    <property type="evidence" value="ECO:0007669"/>
    <property type="project" value="TreeGrafter"/>
</dbReference>
<evidence type="ECO:0000256" key="6">
    <source>
        <dbReference type="SAM" id="MobiDB-lite"/>
    </source>
</evidence>
<evidence type="ECO:0000256" key="1">
    <source>
        <dbReference type="ARBA" id="ARBA00022553"/>
    </source>
</evidence>
<keyword evidence="4" id="KW-0804">Transcription</keyword>
<dbReference type="Proteomes" id="UP000193380">
    <property type="component" value="Unassembled WGS sequence"/>
</dbReference>
<dbReference type="GO" id="GO:0005634">
    <property type="term" value="C:nucleus"/>
    <property type="evidence" value="ECO:0007669"/>
    <property type="project" value="TreeGrafter"/>
</dbReference>
<dbReference type="GO" id="GO:0000981">
    <property type="term" value="F:DNA-binding transcription factor activity, RNA polymerase II-specific"/>
    <property type="evidence" value="ECO:0007669"/>
    <property type="project" value="TreeGrafter"/>
</dbReference>
<dbReference type="STRING" id="8022.A0A060XNB4"/>
<feature type="compositionally biased region" description="Polar residues" evidence="6">
    <location>
        <begin position="211"/>
        <end position="224"/>
    </location>
</feature>
<sequence length="245" mass="26382">MGLIKSNYISNVPGSCRGPISRSALPSCQKEVLPSPTLQSLATSPRAILGSYRKKRRNSTDLDSSAEDPSSPRRKTTARSRLSSCSSEPNTPKSDVKCEGDIFTFDRAVAESEDVLGEMDRVPYSSLRRTLDQRRALVMQLFQEHGFFPSAQATAAFQARYSDTFPSKGCLQLKIREVRQKIMQTATPGTPGISEPGGSTTGVPGSTDSTFAANGSSNTSTRDGTGTEPGERGRSPEEPRSLGKL</sequence>
<keyword evidence="1" id="KW-0597">Phosphoprotein</keyword>
<evidence type="ECO:0000259" key="7">
    <source>
        <dbReference type="Pfam" id="PF25981"/>
    </source>
</evidence>
<dbReference type="AlphaFoldDB" id="A0A060XNB4"/>
<evidence type="ECO:0000256" key="2">
    <source>
        <dbReference type="ARBA" id="ARBA00023015"/>
    </source>
</evidence>
<keyword evidence="5" id="KW-0539">Nucleus</keyword>
<keyword evidence="2" id="KW-0805">Transcription regulation</keyword>
<dbReference type="InterPro" id="IPR052412">
    <property type="entry name" value="CC-Dev_Transcription_Reg"/>
</dbReference>
<dbReference type="PaxDb" id="8022-A0A060XNB4"/>
<evidence type="ECO:0000256" key="3">
    <source>
        <dbReference type="ARBA" id="ARBA00023125"/>
    </source>
</evidence>
<feature type="compositionally biased region" description="Polar residues" evidence="6">
    <location>
        <begin position="79"/>
        <end position="93"/>
    </location>
</feature>
<dbReference type="PANTHER" id="PTHR13059:SF14">
    <property type="entry name" value="PROTEIN CAPICUA HOMOLOG ISOFORM X1"/>
    <property type="match status" value="1"/>
</dbReference>
<gene>
    <name evidence="8" type="ORF">GSONMT00052030001</name>
</gene>
<dbReference type="InterPro" id="IPR058606">
    <property type="entry name" value="HTH_Cic_C"/>
</dbReference>
<feature type="region of interest" description="Disordered" evidence="6">
    <location>
        <begin position="186"/>
        <end position="245"/>
    </location>
</feature>
<reference evidence="8" key="2">
    <citation type="submission" date="2014-03" db="EMBL/GenBank/DDBJ databases">
        <authorList>
            <person name="Genoscope - CEA"/>
        </authorList>
    </citation>
    <scope>NUCLEOTIDE SEQUENCE</scope>
</reference>
<name>A0A060XNB4_ONCMY</name>
<proteinExistence type="predicted"/>
<accession>A0A060XNB4</accession>
<feature type="region of interest" description="Disordered" evidence="6">
    <location>
        <begin position="1"/>
        <end position="96"/>
    </location>
</feature>
<protein>
    <recommendedName>
        <fullName evidence="7">Protein capicua homolog-like C-terminal tri-helical domain-containing protein</fullName>
    </recommendedName>
</protein>
<keyword evidence="3" id="KW-0238">DNA-binding</keyword>
<evidence type="ECO:0000256" key="5">
    <source>
        <dbReference type="ARBA" id="ARBA00023242"/>
    </source>
</evidence>